<dbReference type="GO" id="GO:0000160">
    <property type="term" value="P:phosphorelay signal transduction system"/>
    <property type="evidence" value="ECO:0007669"/>
    <property type="project" value="UniProtKB-KW"/>
</dbReference>
<dbReference type="GO" id="GO:0003677">
    <property type="term" value="F:DNA binding"/>
    <property type="evidence" value="ECO:0007669"/>
    <property type="project" value="UniProtKB-KW"/>
</dbReference>
<evidence type="ECO:0000259" key="8">
    <source>
        <dbReference type="PROSITE" id="PS50110"/>
    </source>
</evidence>
<dbReference type="InterPro" id="IPR016032">
    <property type="entry name" value="Sig_transdc_resp-reg_C-effctor"/>
</dbReference>
<dbReference type="InterPro" id="IPR000792">
    <property type="entry name" value="Tscrpt_reg_LuxR_C"/>
</dbReference>
<keyword evidence="11" id="KW-1185">Reference proteome</keyword>
<dbReference type="Proteomes" id="UP000033664">
    <property type="component" value="Unassembled WGS sequence"/>
</dbReference>
<dbReference type="InterPro" id="IPR039420">
    <property type="entry name" value="WalR-like"/>
</dbReference>
<dbReference type="SMART" id="SM00421">
    <property type="entry name" value="HTH_LUXR"/>
    <property type="match status" value="1"/>
</dbReference>
<organism evidence="9 11">
    <name type="scientific">Pseudoalteromonas ruthenica</name>
    <dbReference type="NCBI Taxonomy" id="151081"/>
    <lineage>
        <taxon>Bacteria</taxon>
        <taxon>Pseudomonadati</taxon>
        <taxon>Pseudomonadota</taxon>
        <taxon>Gammaproteobacteria</taxon>
        <taxon>Alteromonadales</taxon>
        <taxon>Pseudoalteromonadaceae</taxon>
        <taxon>Pseudoalteromonas</taxon>
    </lineage>
</organism>
<evidence type="ECO:0000256" key="5">
    <source>
        <dbReference type="ARBA" id="ARBA00023163"/>
    </source>
</evidence>
<dbReference type="eggNOG" id="COG2197">
    <property type="taxonomic scope" value="Bacteria"/>
</dbReference>
<evidence type="ECO:0000313" key="12">
    <source>
        <dbReference type="Proteomes" id="UP000305874"/>
    </source>
</evidence>
<dbReference type="SMART" id="SM00448">
    <property type="entry name" value="REC"/>
    <property type="match status" value="1"/>
</dbReference>
<dbReference type="PRINTS" id="PR00038">
    <property type="entry name" value="HTHLUXR"/>
</dbReference>
<reference evidence="9 11" key="1">
    <citation type="journal article" date="2015" name="BMC Genomics">
        <title>Genome mining reveals unlocked bioactive potential of marine Gram-negative bacteria.</title>
        <authorList>
            <person name="Machado H."/>
            <person name="Sonnenschein E.C."/>
            <person name="Melchiorsen J."/>
            <person name="Gram L."/>
        </authorList>
    </citation>
    <scope>NUCLEOTIDE SEQUENCE [LARGE SCALE GENOMIC DNA]</scope>
    <source>
        <strain evidence="9 11">S3137</strain>
    </source>
</reference>
<evidence type="ECO:0000313" key="10">
    <source>
        <dbReference type="EMBL" id="TMP85777.1"/>
    </source>
</evidence>
<proteinExistence type="predicted"/>
<dbReference type="EMBL" id="JXXZ01000004">
    <property type="protein sequence ID" value="KJZ01289.1"/>
    <property type="molecule type" value="Genomic_DNA"/>
</dbReference>
<keyword evidence="4" id="KW-0238">DNA-binding</keyword>
<evidence type="ECO:0000256" key="3">
    <source>
        <dbReference type="ARBA" id="ARBA00023015"/>
    </source>
</evidence>
<dbReference type="PROSITE" id="PS50110">
    <property type="entry name" value="RESPONSE_REGULATORY"/>
    <property type="match status" value="1"/>
</dbReference>
<dbReference type="PROSITE" id="PS50043">
    <property type="entry name" value="HTH_LUXR_2"/>
    <property type="match status" value="1"/>
</dbReference>
<dbReference type="Gene3D" id="3.40.50.2300">
    <property type="match status" value="1"/>
</dbReference>
<feature type="modified residue" description="4-aspartylphosphate" evidence="6">
    <location>
        <position position="54"/>
    </location>
</feature>
<dbReference type="STRING" id="151081.TW72_05550"/>
<evidence type="ECO:0000313" key="11">
    <source>
        <dbReference type="Proteomes" id="UP000033664"/>
    </source>
</evidence>
<dbReference type="InterPro" id="IPR058245">
    <property type="entry name" value="NreC/VraR/RcsB-like_REC"/>
</dbReference>
<keyword evidence="5" id="KW-0804">Transcription</keyword>
<evidence type="ECO:0000313" key="9">
    <source>
        <dbReference type="EMBL" id="KJZ01289.1"/>
    </source>
</evidence>
<dbReference type="AlphaFoldDB" id="A0A0F4Q1T8"/>
<dbReference type="RefSeq" id="WP_022944540.1">
    <property type="nucleotide sequence ID" value="NZ_CP023396.1"/>
</dbReference>
<evidence type="ECO:0000256" key="4">
    <source>
        <dbReference type="ARBA" id="ARBA00023125"/>
    </source>
</evidence>
<evidence type="ECO:0000256" key="2">
    <source>
        <dbReference type="ARBA" id="ARBA00023012"/>
    </source>
</evidence>
<dbReference type="CDD" id="cd17535">
    <property type="entry name" value="REC_NarL-like"/>
    <property type="match status" value="1"/>
</dbReference>
<dbReference type="Pfam" id="PF00196">
    <property type="entry name" value="GerE"/>
    <property type="match status" value="1"/>
</dbReference>
<dbReference type="Proteomes" id="UP000305874">
    <property type="component" value="Unassembled WGS sequence"/>
</dbReference>
<dbReference type="SUPFAM" id="SSF52172">
    <property type="entry name" value="CheY-like"/>
    <property type="match status" value="1"/>
</dbReference>
<dbReference type="PANTHER" id="PTHR43214:SF3">
    <property type="entry name" value="RESPONSE REGULATOR UVRY"/>
    <property type="match status" value="1"/>
</dbReference>
<dbReference type="PANTHER" id="PTHR43214">
    <property type="entry name" value="TWO-COMPONENT RESPONSE REGULATOR"/>
    <property type="match status" value="1"/>
</dbReference>
<accession>A0A0F4Q1T8</accession>
<keyword evidence="3" id="KW-0805">Transcription regulation</keyword>
<feature type="domain" description="Response regulatory" evidence="8">
    <location>
        <begin position="3"/>
        <end position="119"/>
    </location>
</feature>
<sequence>MINVLLVDDHELVRTGIKRILDDVRGFKVIGEAKTGEEAVQFCRQNEPDIVLMDMNMPGIGGLEATKKICRYCPDVKVIVLTVHCEDPFPSKVMQIGAHGYLTKGAGPEEVVNAIRAVNSGQRYIAPQIAQQIALAQFSGRTDENPFQTLSDRELQIMLMITRGEKVQSIADRLNLSSKTVNSYRYRIFEKLAVNGDVELTHLAIRHKMIDIDSDH</sequence>
<dbReference type="InterPro" id="IPR001789">
    <property type="entry name" value="Sig_transdc_resp-reg_receiver"/>
</dbReference>
<dbReference type="PROSITE" id="PS00622">
    <property type="entry name" value="HTH_LUXR_1"/>
    <property type="match status" value="1"/>
</dbReference>
<dbReference type="EMBL" id="PNCG01000019">
    <property type="protein sequence ID" value="TMP85777.1"/>
    <property type="molecule type" value="Genomic_DNA"/>
</dbReference>
<dbReference type="SUPFAM" id="SSF46894">
    <property type="entry name" value="C-terminal effector domain of the bipartite response regulators"/>
    <property type="match status" value="1"/>
</dbReference>
<feature type="domain" description="HTH luxR-type" evidence="7">
    <location>
        <begin position="143"/>
        <end position="208"/>
    </location>
</feature>
<dbReference type="GO" id="GO:0006355">
    <property type="term" value="P:regulation of DNA-templated transcription"/>
    <property type="evidence" value="ECO:0007669"/>
    <property type="project" value="InterPro"/>
</dbReference>
<evidence type="ECO:0000256" key="6">
    <source>
        <dbReference type="PROSITE-ProRule" id="PRU00169"/>
    </source>
</evidence>
<dbReference type="NCBIfam" id="NF007018">
    <property type="entry name" value="PRK09483.1"/>
    <property type="match status" value="1"/>
</dbReference>
<dbReference type="InterPro" id="IPR011006">
    <property type="entry name" value="CheY-like_superfamily"/>
</dbReference>
<dbReference type="CDD" id="cd06170">
    <property type="entry name" value="LuxR_C_like"/>
    <property type="match status" value="1"/>
</dbReference>
<evidence type="ECO:0000259" key="7">
    <source>
        <dbReference type="PROSITE" id="PS50043"/>
    </source>
</evidence>
<protein>
    <submittedName>
        <fullName evidence="9 10">Response regulator</fullName>
    </submittedName>
</protein>
<keyword evidence="1 6" id="KW-0597">Phosphoprotein</keyword>
<evidence type="ECO:0000256" key="1">
    <source>
        <dbReference type="ARBA" id="ARBA00022553"/>
    </source>
</evidence>
<reference evidence="12" key="3">
    <citation type="submission" date="2019-06" db="EMBL/GenBank/DDBJ databases">
        <title>Co-occurence of chitin degradation, pigmentation and bioactivity in marine Pseudoalteromonas.</title>
        <authorList>
            <person name="Sonnenschein E.C."/>
            <person name="Bech P.K."/>
        </authorList>
    </citation>
    <scope>NUCLEOTIDE SEQUENCE [LARGE SCALE GENOMIC DNA]</scope>
    <source>
        <strain evidence="12">S2897</strain>
    </source>
</reference>
<gene>
    <name evidence="9" type="primary">sirA</name>
    <name evidence="10" type="ORF">CWC05_17155</name>
    <name evidence="9" type="ORF">TW72_05550</name>
</gene>
<dbReference type="Pfam" id="PF00072">
    <property type="entry name" value="Response_reg"/>
    <property type="match status" value="1"/>
</dbReference>
<reference evidence="10" key="4">
    <citation type="submission" date="2019-09" db="EMBL/GenBank/DDBJ databases">
        <title>Co-occurence of chitin degradation, pigmentation and bioactivity in marine Pseudoalteromonas.</title>
        <authorList>
            <person name="Sonnenschein E.C."/>
            <person name="Bech P.K."/>
        </authorList>
    </citation>
    <scope>NUCLEOTIDE SEQUENCE</scope>
    <source>
        <strain evidence="10">S2897</strain>
    </source>
</reference>
<dbReference type="GeneID" id="58227954"/>
<comment type="caution">
    <text evidence="9">The sequence shown here is derived from an EMBL/GenBank/DDBJ whole genome shotgun (WGS) entry which is preliminary data.</text>
</comment>
<reference evidence="10 12" key="2">
    <citation type="submission" date="2017-12" db="EMBL/GenBank/DDBJ databases">
        <authorList>
            <person name="Paulsen S."/>
            <person name="Gram L.K."/>
        </authorList>
    </citation>
    <scope>NUCLEOTIDE SEQUENCE [LARGE SCALE GENOMIC DNA]</scope>
    <source>
        <strain evidence="10 12">S2897</strain>
    </source>
</reference>
<keyword evidence="2" id="KW-0902">Two-component regulatory system</keyword>
<name>A0A0F4Q1T8_9GAMM</name>
<dbReference type="PATRIC" id="fig|151081.8.peg.6"/>
<dbReference type="OrthoDB" id="9796655at2"/>